<dbReference type="PANTHER" id="PTHR38781">
    <property type="entry name" value="ANTITOXIN DINJ-RELATED"/>
    <property type="match status" value="1"/>
</dbReference>
<evidence type="ECO:0000256" key="2">
    <source>
        <dbReference type="ARBA" id="ARBA00022649"/>
    </source>
</evidence>
<dbReference type="RefSeq" id="WP_062084663.1">
    <property type="nucleotide sequence ID" value="NZ_FCOK02000009.1"/>
</dbReference>
<dbReference type="GO" id="GO:0044010">
    <property type="term" value="P:single-species biofilm formation"/>
    <property type="evidence" value="ECO:0007669"/>
    <property type="project" value="InterPro"/>
</dbReference>
<dbReference type="InterPro" id="IPR007337">
    <property type="entry name" value="RelB/DinJ"/>
</dbReference>
<accession>A0A158G398</accession>
<dbReference type="Gene3D" id="1.10.1220.10">
    <property type="entry name" value="Met repressor-like"/>
    <property type="match status" value="1"/>
</dbReference>
<dbReference type="GO" id="GO:0006351">
    <property type="term" value="P:DNA-templated transcription"/>
    <property type="evidence" value="ECO:0007669"/>
    <property type="project" value="TreeGrafter"/>
</dbReference>
<organism evidence="3 4">
    <name type="scientific">Caballeronia udeis</name>
    <dbReference type="NCBI Taxonomy" id="1232866"/>
    <lineage>
        <taxon>Bacteria</taxon>
        <taxon>Pseudomonadati</taxon>
        <taxon>Pseudomonadota</taxon>
        <taxon>Betaproteobacteria</taxon>
        <taxon>Burkholderiales</taxon>
        <taxon>Burkholderiaceae</taxon>
        <taxon>Caballeronia</taxon>
    </lineage>
</organism>
<dbReference type="Pfam" id="PF04221">
    <property type="entry name" value="RelB"/>
    <property type="match status" value="1"/>
</dbReference>
<dbReference type="GO" id="GO:0015643">
    <property type="term" value="F:toxic substance binding"/>
    <property type="evidence" value="ECO:0007669"/>
    <property type="project" value="InterPro"/>
</dbReference>
<dbReference type="InterPro" id="IPR026262">
    <property type="entry name" value="DinJ"/>
</dbReference>
<dbReference type="NCBIfam" id="TIGR02384">
    <property type="entry name" value="RelB_DinJ"/>
    <property type="match status" value="1"/>
</dbReference>
<dbReference type="GO" id="GO:0000987">
    <property type="term" value="F:cis-regulatory region sequence-specific DNA binding"/>
    <property type="evidence" value="ECO:0007669"/>
    <property type="project" value="InterPro"/>
</dbReference>
<dbReference type="InterPro" id="IPR013321">
    <property type="entry name" value="Arc_rbn_hlx_hlx"/>
</dbReference>
<name>A0A158G398_9BURK</name>
<gene>
    <name evidence="3" type="primary">dinJ</name>
    <name evidence="3" type="ORF">AWB69_01984</name>
</gene>
<dbReference type="GO" id="GO:0006355">
    <property type="term" value="P:regulation of DNA-templated transcription"/>
    <property type="evidence" value="ECO:0007669"/>
    <property type="project" value="InterPro"/>
</dbReference>
<proteinExistence type="inferred from homology"/>
<comment type="similarity">
    <text evidence="1">Belongs to the RelB/DinJ antitoxin family.</text>
</comment>
<sequence>MAPVTLKSADVRTRIEPDLKKGAETVLAENGLTLSDAIRMFLRQVIVHGGLPFDVRISNETTLQALRESREMKGSARFDSPADLFNELEAKKGKAASKKRSHEAV</sequence>
<dbReference type="EMBL" id="FCOK02000009">
    <property type="protein sequence ID" value="SAL26347.1"/>
    <property type="molecule type" value="Genomic_DNA"/>
</dbReference>
<protein>
    <submittedName>
        <fullName evidence="3">Antitoxin DinJ</fullName>
    </submittedName>
</protein>
<dbReference type="Proteomes" id="UP000054683">
    <property type="component" value="Unassembled WGS sequence"/>
</dbReference>
<keyword evidence="2" id="KW-1277">Toxin-antitoxin system</keyword>
<dbReference type="PANTHER" id="PTHR38781:SF1">
    <property type="entry name" value="ANTITOXIN DINJ-RELATED"/>
    <property type="match status" value="1"/>
</dbReference>
<evidence type="ECO:0000256" key="1">
    <source>
        <dbReference type="ARBA" id="ARBA00010562"/>
    </source>
</evidence>
<dbReference type="OrthoDB" id="3174560at2"/>
<evidence type="ECO:0000313" key="3">
    <source>
        <dbReference type="EMBL" id="SAL26347.1"/>
    </source>
</evidence>
<dbReference type="AlphaFoldDB" id="A0A158G398"/>
<dbReference type="PIRSF" id="PIRSF003108">
    <property type="entry name" value="DinJ"/>
    <property type="match status" value="1"/>
</dbReference>
<reference evidence="3 4" key="1">
    <citation type="submission" date="2016-01" db="EMBL/GenBank/DDBJ databases">
        <authorList>
            <person name="Oliw E.H."/>
        </authorList>
    </citation>
    <scope>NUCLEOTIDE SEQUENCE [LARGE SCALE GENOMIC DNA]</scope>
    <source>
        <strain evidence="3">LMG 27134</strain>
    </source>
</reference>
<evidence type="ECO:0000313" key="4">
    <source>
        <dbReference type="Proteomes" id="UP000054683"/>
    </source>
</evidence>